<protein>
    <submittedName>
        <fullName evidence="2">Uncharacterized protein</fullName>
    </submittedName>
</protein>
<feature type="region of interest" description="Disordered" evidence="1">
    <location>
        <begin position="1"/>
        <end position="73"/>
    </location>
</feature>
<name>B8JEE9_ANAD2</name>
<feature type="compositionally biased region" description="Basic and acidic residues" evidence="1">
    <location>
        <begin position="41"/>
        <end position="55"/>
    </location>
</feature>
<dbReference type="EMBL" id="CP001359">
    <property type="protein sequence ID" value="ACL64275.1"/>
    <property type="molecule type" value="Genomic_DNA"/>
</dbReference>
<dbReference type="Proteomes" id="UP000007089">
    <property type="component" value="Chromosome"/>
</dbReference>
<evidence type="ECO:0000313" key="2">
    <source>
        <dbReference type="EMBL" id="ACL64275.1"/>
    </source>
</evidence>
<evidence type="ECO:0000313" key="3">
    <source>
        <dbReference type="Proteomes" id="UP000007089"/>
    </source>
</evidence>
<feature type="compositionally biased region" description="Basic and acidic residues" evidence="1">
    <location>
        <begin position="64"/>
        <end position="73"/>
    </location>
</feature>
<gene>
    <name evidence="2" type="ordered locus">A2cp1_0924</name>
</gene>
<sequence>MADRRVKQKGEQAPREAADPERERGVSGEAGRAARAGKPPGVEREREASDAREDEGWSQPESSAQKDPEHRQR</sequence>
<feature type="compositionally biased region" description="Low complexity" evidence="1">
    <location>
        <begin position="27"/>
        <end position="37"/>
    </location>
</feature>
<dbReference type="AlphaFoldDB" id="B8JEE9"/>
<dbReference type="KEGG" id="acp:A2cp1_0924"/>
<organism evidence="2 3">
    <name type="scientific">Anaeromyxobacter dehalogenans (strain ATCC BAA-258 / DSM 21875 / 2CP-1)</name>
    <dbReference type="NCBI Taxonomy" id="455488"/>
    <lineage>
        <taxon>Bacteria</taxon>
        <taxon>Pseudomonadati</taxon>
        <taxon>Myxococcota</taxon>
        <taxon>Myxococcia</taxon>
        <taxon>Myxococcales</taxon>
        <taxon>Cystobacterineae</taxon>
        <taxon>Anaeromyxobacteraceae</taxon>
        <taxon>Anaeromyxobacter</taxon>
    </lineage>
</organism>
<proteinExistence type="predicted"/>
<evidence type="ECO:0000256" key="1">
    <source>
        <dbReference type="SAM" id="MobiDB-lite"/>
    </source>
</evidence>
<dbReference type="HOGENOM" id="CLU_2696457_0_0_7"/>
<feature type="compositionally biased region" description="Basic and acidic residues" evidence="1">
    <location>
        <begin position="1"/>
        <end position="26"/>
    </location>
</feature>
<accession>B8JEE9</accession>
<reference evidence="2" key="1">
    <citation type="submission" date="2009-01" db="EMBL/GenBank/DDBJ databases">
        <title>Complete sequence of Anaeromyxobacter dehalogenans 2CP-1.</title>
        <authorList>
            <consortium name="US DOE Joint Genome Institute"/>
            <person name="Lucas S."/>
            <person name="Copeland A."/>
            <person name="Lapidus A."/>
            <person name="Glavina del Rio T."/>
            <person name="Dalin E."/>
            <person name="Tice H."/>
            <person name="Bruce D."/>
            <person name="Goodwin L."/>
            <person name="Pitluck S."/>
            <person name="Saunders E."/>
            <person name="Brettin T."/>
            <person name="Detter J.C."/>
            <person name="Han C."/>
            <person name="Larimer F."/>
            <person name="Land M."/>
            <person name="Hauser L."/>
            <person name="Kyrpides N."/>
            <person name="Ovchinnikova G."/>
            <person name="Beliaev A.S."/>
            <person name="Richardson P."/>
        </authorList>
    </citation>
    <scope>NUCLEOTIDE SEQUENCE</scope>
    <source>
        <strain evidence="2">2CP-1</strain>
    </source>
</reference>
<keyword evidence="3" id="KW-1185">Reference proteome</keyword>
<dbReference type="RefSeq" id="WP_012632280.1">
    <property type="nucleotide sequence ID" value="NC_011891.1"/>
</dbReference>